<keyword evidence="2" id="KW-1185">Reference proteome</keyword>
<gene>
    <name evidence="1" type="ORF">HannXRQ_Chr11g0353921</name>
</gene>
<dbReference type="EMBL" id="CM007900">
    <property type="protein sequence ID" value="OTG09530.1"/>
    <property type="molecule type" value="Genomic_DNA"/>
</dbReference>
<proteinExistence type="predicted"/>
<organism evidence="1 2">
    <name type="scientific">Helianthus annuus</name>
    <name type="common">Common sunflower</name>
    <dbReference type="NCBI Taxonomy" id="4232"/>
    <lineage>
        <taxon>Eukaryota</taxon>
        <taxon>Viridiplantae</taxon>
        <taxon>Streptophyta</taxon>
        <taxon>Embryophyta</taxon>
        <taxon>Tracheophyta</taxon>
        <taxon>Spermatophyta</taxon>
        <taxon>Magnoliopsida</taxon>
        <taxon>eudicotyledons</taxon>
        <taxon>Gunneridae</taxon>
        <taxon>Pentapetalae</taxon>
        <taxon>asterids</taxon>
        <taxon>campanulids</taxon>
        <taxon>Asterales</taxon>
        <taxon>Asteraceae</taxon>
        <taxon>Asteroideae</taxon>
        <taxon>Heliantheae alliance</taxon>
        <taxon>Heliantheae</taxon>
        <taxon>Helianthus</taxon>
    </lineage>
</organism>
<dbReference type="AlphaFoldDB" id="A0A251TEG0"/>
<reference evidence="2" key="1">
    <citation type="journal article" date="2017" name="Nature">
        <title>The sunflower genome provides insights into oil metabolism, flowering and Asterid evolution.</title>
        <authorList>
            <person name="Badouin H."/>
            <person name="Gouzy J."/>
            <person name="Grassa C.J."/>
            <person name="Murat F."/>
            <person name="Staton S.E."/>
            <person name="Cottret L."/>
            <person name="Lelandais-Briere C."/>
            <person name="Owens G.L."/>
            <person name="Carrere S."/>
            <person name="Mayjonade B."/>
            <person name="Legrand L."/>
            <person name="Gill N."/>
            <person name="Kane N.C."/>
            <person name="Bowers J.E."/>
            <person name="Hubner S."/>
            <person name="Bellec A."/>
            <person name="Berard A."/>
            <person name="Berges H."/>
            <person name="Blanchet N."/>
            <person name="Boniface M.C."/>
            <person name="Brunel D."/>
            <person name="Catrice O."/>
            <person name="Chaidir N."/>
            <person name="Claudel C."/>
            <person name="Donnadieu C."/>
            <person name="Faraut T."/>
            <person name="Fievet G."/>
            <person name="Helmstetter N."/>
            <person name="King M."/>
            <person name="Knapp S.J."/>
            <person name="Lai Z."/>
            <person name="Le Paslier M.C."/>
            <person name="Lippi Y."/>
            <person name="Lorenzon L."/>
            <person name="Mandel J.R."/>
            <person name="Marage G."/>
            <person name="Marchand G."/>
            <person name="Marquand E."/>
            <person name="Bret-Mestries E."/>
            <person name="Morien E."/>
            <person name="Nambeesan S."/>
            <person name="Nguyen T."/>
            <person name="Pegot-Espagnet P."/>
            <person name="Pouilly N."/>
            <person name="Raftis F."/>
            <person name="Sallet E."/>
            <person name="Schiex T."/>
            <person name="Thomas J."/>
            <person name="Vandecasteele C."/>
            <person name="Vares D."/>
            <person name="Vear F."/>
            <person name="Vautrin S."/>
            <person name="Crespi M."/>
            <person name="Mangin B."/>
            <person name="Burke J.M."/>
            <person name="Salse J."/>
            <person name="Munos S."/>
            <person name="Vincourt P."/>
            <person name="Rieseberg L.H."/>
            <person name="Langlade N.B."/>
        </authorList>
    </citation>
    <scope>NUCLEOTIDE SEQUENCE [LARGE SCALE GENOMIC DNA]</scope>
    <source>
        <strain evidence="2">cv. SF193</strain>
    </source>
</reference>
<accession>A0A251TEG0</accession>
<name>A0A251TEG0_HELAN</name>
<sequence length="101" mass="11613">MAEKTTRDSLEHFCRGIIDVYGARYLRTPTWDDLQKIYEIACIGVGITARLHGEANTHGVTKKDPLLFFRRLLHRTFGFGRLTLAWSGHAMISMFLNNLRC</sequence>
<dbReference type="Proteomes" id="UP000215914">
    <property type="component" value="Chromosome 11"/>
</dbReference>
<dbReference type="InParanoid" id="A0A251TEG0"/>
<protein>
    <submittedName>
        <fullName evidence="1">Uncharacterized protein</fullName>
    </submittedName>
</protein>
<evidence type="ECO:0000313" key="2">
    <source>
        <dbReference type="Proteomes" id="UP000215914"/>
    </source>
</evidence>
<evidence type="ECO:0000313" key="1">
    <source>
        <dbReference type="EMBL" id="OTG09530.1"/>
    </source>
</evidence>